<dbReference type="PANTHER" id="PTHR31087:SF85">
    <property type="entry name" value="PROTEIN LURP-ONE-RELATED 7"/>
    <property type="match status" value="1"/>
</dbReference>
<gene>
    <name evidence="3" type="ORF">G2W53_030165</name>
</gene>
<dbReference type="Proteomes" id="UP000634136">
    <property type="component" value="Unassembled WGS sequence"/>
</dbReference>
<comment type="similarity">
    <text evidence="1">Belongs to the LOR family.</text>
</comment>
<accession>A0A834T8Q3</accession>
<proteinExistence type="inferred from homology"/>
<evidence type="ECO:0000256" key="2">
    <source>
        <dbReference type="SAM" id="Phobius"/>
    </source>
</evidence>
<dbReference type="OrthoDB" id="770293at2759"/>
<dbReference type="EMBL" id="JAAIUW010000009">
    <property type="protein sequence ID" value="KAF7816196.1"/>
    <property type="molecule type" value="Genomic_DNA"/>
</dbReference>
<keyword evidence="2" id="KW-0812">Transmembrane</keyword>
<comment type="caution">
    <text evidence="3">The sequence shown here is derived from an EMBL/GenBank/DDBJ whole genome shotgun (WGS) entry which is preliminary data.</text>
</comment>
<protein>
    <submittedName>
        <fullName evidence="3">Protein LURP-one-related 7 isoform X1</fullName>
    </submittedName>
</protein>
<keyword evidence="2" id="KW-1133">Transmembrane helix</keyword>
<dbReference type="InterPro" id="IPR038595">
    <property type="entry name" value="LOR_sf"/>
</dbReference>
<organism evidence="3 4">
    <name type="scientific">Senna tora</name>
    <dbReference type="NCBI Taxonomy" id="362788"/>
    <lineage>
        <taxon>Eukaryota</taxon>
        <taxon>Viridiplantae</taxon>
        <taxon>Streptophyta</taxon>
        <taxon>Embryophyta</taxon>
        <taxon>Tracheophyta</taxon>
        <taxon>Spermatophyta</taxon>
        <taxon>Magnoliopsida</taxon>
        <taxon>eudicotyledons</taxon>
        <taxon>Gunneridae</taxon>
        <taxon>Pentapetalae</taxon>
        <taxon>rosids</taxon>
        <taxon>fabids</taxon>
        <taxon>Fabales</taxon>
        <taxon>Fabaceae</taxon>
        <taxon>Caesalpinioideae</taxon>
        <taxon>Cassia clade</taxon>
        <taxon>Senna</taxon>
    </lineage>
</organism>
<name>A0A834T8Q3_9FABA</name>
<evidence type="ECO:0000256" key="1">
    <source>
        <dbReference type="ARBA" id="ARBA00005437"/>
    </source>
</evidence>
<keyword evidence="2" id="KW-0472">Membrane</keyword>
<sequence length="195" mass="21873">MESEAAEFPYPVVGGDLRISYDLFGSKKHLGVTRGDLAFADSSDAIVFRVKRYSPKSSPPNKKVLLDAATGNALLSIHRDHDGFWECYKGDSNEDKDLVFTVHRSRKTFTRVELQVFLVGETSEGSTSNFRVTGCPFQRSCKIFRGNDVLAQTCLMYKLNQTFVSRSKFRLTIFPGFSNQALIVALVVIFLNGRK</sequence>
<evidence type="ECO:0000313" key="4">
    <source>
        <dbReference type="Proteomes" id="UP000634136"/>
    </source>
</evidence>
<dbReference type="SUPFAM" id="SSF54518">
    <property type="entry name" value="Tubby C-terminal domain-like"/>
    <property type="match status" value="1"/>
</dbReference>
<dbReference type="Gene3D" id="2.40.160.200">
    <property type="entry name" value="LURP1-related"/>
    <property type="match status" value="1"/>
</dbReference>
<reference evidence="3" key="1">
    <citation type="submission" date="2020-09" db="EMBL/GenBank/DDBJ databases">
        <title>Genome-Enabled Discovery of Anthraquinone Biosynthesis in Senna tora.</title>
        <authorList>
            <person name="Kang S.-H."/>
            <person name="Pandey R.P."/>
            <person name="Lee C.-M."/>
            <person name="Sim J.-S."/>
            <person name="Jeong J.-T."/>
            <person name="Choi B.-S."/>
            <person name="Jung M."/>
            <person name="Ginzburg D."/>
            <person name="Zhao K."/>
            <person name="Won S.Y."/>
            <person name="Oh T.-J."/>
            <person name="Yu Y."/>
            <person name="Kim N.-H."/>
            <person name="Lee O.R."/>
            <person name="Lee T.-H."/>
            <person name="Bashyal P."/>
            <person name="Kim T.-S."/>
            <person name="Lee W.-H."/>
            <person name="Kawkins C."/>
            <person name="Kim C.-K."/>
            <person name="Kim J.S."/>
            <person name="Ahn B.O."/>
            <person name="Rhee S.Y."/>
            <person name="Sohng J.K."/>
        </authorList>
    </citation>
    <scope>NUCLEOTIDE SEQUENCE</scope>
    <source>
        <tissue evidence="3">Leaf</tissue>
    </source>
</reference>
<keyword evidence="4" id="KW-1185">Reference proteome</keyword>
<dbReference type="AlphaFoldDB" id="A0A834T8Q3"/>
<dbReference type="Pfam" id="PF04525">
    <property type="entry name" value="LOR"/>
    <property type="match status" value="1"/>
</dbReference>
<dbReference type="InterPro" id="IPR007612">
    <property type="entry name" value="LOR"/>
</dbReference>
<feature type="transmembrane region" description="Helical" evidence="2">
    <location>
        <begin position="171"/>
        <end position="191"/>
    </location>
</feature>
<dbReference type="InterPro" id="IPR025659">
    <property type="entry name" value="Tubby-like_C"/>
</dbReference>
<dbReference type="PANTHER" id="PTHR31087">
    <property type="match status" value="1"/>
</dbReference>
<evidence type="ECO:0000313" key="3">
    <source>
        <dbReference type="EMBL" id="KAF7816196.1"/>
    </source>
</evidence>